<evidence type="ECO:0000259" key="8">
    <source>
        <dbReference type="PROSITE" id="PS50110"/>
    </source>
</evidence>
<dbReference type="InterPro" id="IPR011006">
    <property type="entry name" value="CheY-like_superfamily"/>
</dbReference>
<dbReference type="Proteomes" id="UP001595615">
    <property type="component" value="Unassembled WGS sequence"/>
</dbReference>
<dbReference type="HAMAP" id="MF_00099">
    <property type="entry name" value="CheB_chemtxs"/>
    <property type="match status" value="1"/>
</dbReference>
<comment type="function">
    <text evidence="4">Involved in chemotaxis. Part of a chemotaxis signal transduction system that modulates chemotaxis in response to various stimuli. Catalyzes the demethylation of specific methylglutamate residues introduced into the chemoreceptors (methyl-accepting chemotaxis proteins or MCP) by CheR. Also mediates the irreversible deamidation of specific glutamine residues to glutamic acid.</text>
</comment>
<dbReference type="SUPFAM" id="SSF52738">
    <property type="entry name" value="Methylesterase CheB, C-terminal domain"/>
    <property type="match status" value="1"/>
</dbReference>
<dbReference type="CDD" id="cd17541">
    <property type="entry name" value="REC_CheB-like"/>
    <property type="match status" value="1"/>
</dbReference>
<dbReference type="InterPro" id="IPR001789">
    <property type="entry name" value="Sig_transdc_resp-reg_receiver"/>
</dbReference>
<evidence type="ECO:0000256" key="5">
    <source>
        <dbReference type="PROSITE-ProRule" id="PRU00050"/>
    </source>
</evidence>
<evidence type="ECO:0000256" key="4">
    <source>
        <dbReference type="HAMAP-Rule" id="MF_00099"/>
    </source>
</evidence>
<keyword evidence="1 4" id="KW-0145">Chemotaxis</keyword>
<dbReference type="Gene3D" id="3.40.50.180">
    <property type="entry name" value="Methylesterase CheB, C-terminal domain"/>
    <property type="match status" value="1"/>
</dbReference>
<evidence type="ECO:0000313" key="11">
    <source>
        <dbReference type="Proteomes" id="UP001595615"/>
    </source>
</evidence>
<feature type="domain" description="CheB-type methylesterase" evidence="9">
    <location>
        <begin position="180"/>
        <end position="374"/>
    </location>
</feature>
<dbReference type="PIRSF" id="PIRSF000876">
    <property type="entry name" value="RR_chemtxs_CheB"/>
    <property type="match status" value="1"/>
</dbReference>
<dbReference type="InterPro" id="IPR035909">
    <property type="entry name" value="CheB_C"/>
</dbReference>
<keyword evidence="2 4" id="KW-0378">Hydrolase</keyword>
<dbReference type="EC" id="3.1.1.61" evidence="4"/>
<keyword evidence="4" id="KW-0963">Cytoplasm</keyword>
<sequence length="375" mass="38896">MSASGLASTPRPAAPAAGPARVMLVDDSSVSRALMTRWIEENGAGQVVATAANGRAAVEALAVHRVEVVVLDIEMPEVDGLTALPRLLAAQPGLQVLMASTLSQHGASVTLQALRLGAADAIGKPRAGWALGTGNDFRTELAAKVRALGAVARRRPGAPAPEVPTLPPGTPEPTLNRAAPSTQRPRAIVIGASTGGPNALFRLVELLPRDVDVPIFVTQHMPPTFTTILADHLARHGRRPAHEAEDGMPAQPGHVYIAPGGRHLSLAGSPDHVRLIVSDEEPENFCRPSVNPLMRSAARLYGDGALGIMLTGMGSDGLEGARELVRAGGTLVAQDQTSSVVWGMPGSVVRAGLAAEVLPLDDIAAFIGQKLKAAR</sequence>
<dbReference type="GO" id="GO:0008984">
    <property type="term" value="F:protein-glutamate methylesterase activity"/>
    <property type="evidence" value="ECO:0007669"/>
    <property type="project" value="UniProtKB-EC"/>
</dbReference>
<feature type="domain" description="Response regulatory" evidence="8">
    <location>
        <begin position="21"/>
        <end position="139"/>
    </location>
</feature>
<dbReference type="EC" id="3.5.1.44" evidence="4"/>
<dbReference type="Pfam" id="PF01339">
    <property type="entry name" value="CheB_methylest"/>
    <property type="match status" value="1"/>
</dbReference>
<dbReference type="RefSeq" id="WP_380863397.1">
    <property type="nucleotide sequence ID" value="NZ_JBHRXV010000011.1"/>
</dbReference>
<keyword evidence="4 6" id="KW-0597">Phosphoprotein</keyword>
<dbReference type="Pfam" id="PF00072">
    <property type="entry name" value="Response_reg"/>
    <property type="match status" value="1"/>
</dbReference>
<feature type="active site" evidence="4 5">
    <location>
        <position position="193"/>
    </location>
</feature>
<dbReference type="PROSITE" id="PS50110">
    <property type="entry name" value="RESPONSE_REGULATORY"/>
    <property type="match status" value="1"/>
</dbReference>
<comment type="similarity">
    <text evidence="4">Belongs to the CheB family.</text>
</comment>
<protein>
    <recommendedName>
        <fullName evidence="4">Protein-glutamate methylesterase/protein-glutamine glutaminase</fullName>
        <ecNumber evidence="4">3.1.1.61</ecNumber>
        <ecNumber evidence="4">3.5.1.44</ecNumber>
    </recommendedName>
</protein>
<name>A0ABV7XDG5_9SPHN</name>
<feature type="active site" evidence="4 5">
    <location>
        <position position="316"/>
    </location>
</feature>
<feature type="active site" evidence="4 5">
    <location>
        <position position="220"/>
    </location>
</feature>
<proteinExistence type="inferred from homology"/>
<evidence type="ECO:0000256" key="1">
    <source>
        <dbReference type="ARBA" id="ARBA00022500"/>
    </source>
</evidence>
<comment type="catalytic activity">
    <reaction evidence="3 4">
        <text>[protein]-L-glutamate 5-O-methyl ester + H2O = L-glutamyl-[protein] + methanol + H(+)</text>
        <dbReference type="Rhea" id="RHEA:23236"/>
        <dbReference type="Rhea" id="RHEA-COMP:10208"/>
        <dbReference type="Rhea" id="RHEA-COMP:10311"/>
        <dbReference type="ChEBI" id="CHEBI:15377"/>
        <dbReference type="ChEBI" id="CHEBI:15378"/>
        <dbReference type="ChEBI" id="CHEBI:17790"/>
        <dbReference type="ChEBI" id="CHEBI:29973"/>
        <dbReference type="ChEBI" id="CHEBI:82795"/>
        <dbReference type="EC" id="3.1.1.61"/>
    </reaction>
</comment>
<evidence type="ECO:0000256" key="7">
    <source>
        <dbReference type="SAM" id="MobiDB-lite"/>
    </source>
</evidence>
<dbReference type="EMBL" id="JBHRXV010000011">
    <property type="protein sequence ID" value="MFC3714196.1"/>
    <property type="molecule type" value="Genomic_DNA"/>
</dbReference>
<dbReference type="NCBIfam" id="NF001965">
    <property type="entry name" value="PRK00742.1"/>
    <property type="match status" value="1"/>
</dbReference>
<dbReference type="SUPFAM" id="SSF52172">
    <property type="entry name" value="CheY-like"/>
    <property type="match status" value="1"/>
</dbReference>
<reference evidence="11" key="1">
    <citation type="journal article" date="2019" name="Int. J. Syst. Evol. Microbiol.">
        <title>The Global Catalogue of Microorganisms (GCM) 10K type strain sequencing project: providing services to taxonomists for standard genome sequencing and annotation.</title>
        <authorList>
            <consortium name="The Broad Institute Genomics Platform"/>
            <consortium name="The Broad Institute Genome Sequencing Center for Infectious Disease"/>
            <person name="Wu L."/>
            <person name="Ma J."/>
        </authorList>
    </citation>
    <scope>NUCLEOTIDE SEQUENCE [LARGE SCALE GENOMIC DNA]</scope>
    <source>
        <strain evidence="11">KCTC 42644</strain>
    </source>
</reference>
<comment type="catalytic activity">
    <reaction evidence="4">
        <text>L-glutaminyl-[protein] + H2O = L-glutamyl-[protein] + NH4(+)</text>
        <dbReference type="Rhea" id="RHEA:16441"/>
        <dbReference type="Rhea" id="RHEA-COMP:10207"/>
        <dbReference type="Rhea" id="RHEA-COMP:10208"/>
        <dbReference type="ChEBI" id="CHEBI:15377"/>
        <dbReference type="ChEBI" id="CHEBI:28938"/>
        <dbReference type="ChEBI" id="CHEBI:29973"/>
        <dbReference type="ChEBI" id="CHEBI:30011"/>
        <dbReference type="EC" id="3.5.1.44"/>
    </reaction>
</comment>
<comment type="domain">
    <text evidence="4">Contains a C-terminal catalytic domain, and an N-terminal region which modulates catalytic activity.</text>
</comment>
<comment type="PTM">
    <text evidence="4">Phosphorylated by CheA. Phosphorylation of the N-terminal regulatory domain activates the methylesterase activity.</text>
</comment>
<evidence type="ECO:0000256" key="3">
    <source>
        <dbReference type="ARBA" id="ARBA00048267"/>
    </source>
</evidence>
<dbReference type="SMART" id="SM00448">
    <property type="entry name" value="REC"/>
    <property type="match status" value="1"/>
</dbReference>
<accession>A0ABV7XDG5</accession>
<evidence type="ECO:0000256" key="2">
    <source>
        <dbReference type="ARBA" id="ARBA00022801"/>
    </source>
</evidence>
<dbReference type="InterPro" id="IPR000673">
    <property type="entry name" value="Sig_transdc_resp-reg_Me-estase"/>
</dbReference>
<feature type="region of interest" description="Disordered" evidence="7">
    <location>
        <begin position="153"/>
        <end position="182"/>
    </location>
</feature>
<dbReference type="PANTHER" id="PTHR42872:SF3">
    <property type="entry name" value="PROTEIN-GLUTAMATE METHYLESTERASE_PROTEIN-GLUTAMINE GLUTAMINASE 1"/>
    <property type="match status" value="1"/>
</dbReference>
<evidence type="ECO:0000256" key="6">
    <source>
        <dbReference type="PROSITE-ProRule" id="PRU00169"/>
    </source>
</evidence>
<gene>
    <name evidence="4" type="primary">cheB</name>
    <name evidence="10" type="ORF">ACFOMD_16625</name>
</gene>
<comment type="subcellular location">
    <subcellularLocation>
        <location evidence="4">Cytoplasm</location>
    </subcellularLocation>
</comment>
<evidence type="ECO:0000313" key="10">
    <source>
        <dbReference type="EMBL" id="MFC3714196.1"/>
    </source>
</evidence>
<keyword evidence="11" id="KW-1185">Reference proteome</keyword>
<feature type="modified residue" description="4-aspartylphosphate" evidence="4 6">
    <location>
        <position position="72"/>
    </location>
</feature>
<dbReference type="PANTHER" id="PTHR42872">
    <property type="entry name" value="PROTEIN-GLUTAMATE METHYLESTERASE/PROTEIN-GLUTAMINE GLUTAMINASE"/>
    <property type="match status" value="1"/>
</dbReference>
<organism evidence="10 11">
    <name type="scientific">Sphingoaurantiacus capsulatus</name>
    <dbReference type="NCBI Taxonomy" id="1771310"/>
    <lineage>
        <taxon>Bacteria</taxon>
        <taxon>Pseudomonadati</taxon>
        <taxon>Pseudomonadota</taxon>
        <taxon>Alphaproteobacteria</taxon>
        <taxon>Sphingomonadales</taxon>
        <taxon>Sphingosinicellaceae</taxon>
        <taxon>Sphingoaurantiacus</taxon>
    </lineage>
</organism>
<dbReference type="InterPro" id="IPR008248">
    <property type="entry name" value="CheB-like"/>
</dbReference>
<dbReference type="CDD" id="cd16432">
    <property type="entry name" value="CheB_Rec"/>
    <property type="match status" value="1"/>
</dbReference>
<comment type="caution">
    <text evidence="10">The sequence shown here is derived from an EMBL/GenBank/DDBJ whole genome shotgun (WGS) entry which is preliminary data.</text>
</comment>
<dbReference type="Gene3D" id="3.40.50.2300">
    <property type="match status" value="1"/>
</dbReference>
<dbReference type="PROSITE" id="PS50122">
    <property type="entry name" value="CHEB"/>
    <property type="match status" value="1"/>
</dbReference>
<feature type="compositionally biased region" description="Pro residues" evidence="7">
    <location>
        <begin position="158"/>
        <end position="171"/>
    </location>
</feature>
<evidence type="ECO:0000259" key="9">
    <source>
        <dbReference type="PROSITE" id="PS50122"/>
    </source>
</evidence>